<evidence type="ECO:0000313" key="2">
    <source>
        <dbReference type="Proteomes" id="UP001164286"/>
    </source>
</evidence>
<evidence type="ECO:0000313" key="1">
    <source>
        <dbReference type="EMBL" id="KAI9638166.1"/>
    </source>
</evidence>
<keyword evidence="2" id="KW-1185">Reference proteome</keyword>
<dbReference type="Proteomes" id="UP001164286">
    <property type="component" value="Unassembled WGS sequence"/>
</dbReference>
<proteinExistence type="predicted"/>
<reference evidence="1" key="1">
    <citation type="journal article" date="2022" name="G3 (Bethesda)">
        <title>High quality genome of the basidiomycete yeast Dioszegia hungarica PDD-24b-2 isolated from cloud water.</title>
        <authorList>
            <person name="Jarrige D."/>
            <person name="Haridas S."/>
            <person name="Bleykasten-Grosshans C."/>
            <person name="Joly M."/>
            <person name="Nadalig T."/>
            <person name="Sancelme M."/>
            <person name="Vuilleumier S."/>
            <person name="Grigoriev I.V."/>
            <person name="Amato P."/>
            <person name="Bringel F."/>
        </authorList>
    </citation>
    <scope>NUCLEOTIDE SEQUENCE</scope>
    <source>
        <strain evidence="1">PDD-24b-2</strain>
    </source>
</reference>
<accession>A0AA38HD38</accession>
<dbReference type="AlphaFoldDB" id="A0AA38HD38"/>
<dbReference type="EMBL" id="JAKWFO010000003">
    <property type="protein sequence ID" value="KAI9638166.1"/>
    <property type="molecule type" value="Genomic_DNA"/>
</dbReference>
<dbReference type="GeneID" id="77727558"/>
<dbReference type="RefSeq" id="XP_052947943.1">
    <property type="nucleotide sequence ID" value="XM_053088353.1"/>
</dbReference>
<protein>
    <submittedName>
        <fullName evidence="1">Uncharacterized protein</fullName>
    </submittedName>
</protein>
<name>A0AA38HD38_9TREE</name>
<comment type="caution">
    <text evidence="1">The sequence shown here is derived from an EMBL/GenBank/DDBJ whole genome shotgun (WGS) entry which is preliminary data.</text>
</comment>
<organism evidence="1 2">
    <name type="scientific">Dioszegia hungarica</name>
    <dbReference type="NCBI Taxonomy" id="4972"/>
    <lineage>
        <taxon>Eukaryota</taxon>
        <taxon>Fungi</taxon>
        <taxon>Dikarya</taxon>
        <taxon>Basidiomycota</taxon>
        <taxon>Agaricomycotina</taxon>
        <taxon>Tremellomycetes</taxon>
        <taxon>Tremellales</taxon>
        <taxon>Bulleribasidiaceae</taxon>
        <taxon>Dioszegia</taxon>
    </lineage>
</organism>
<gene>
    <name evidence="1" type="ORF">MKK02DRAFT_31656</name>
</gene>
<sequence length="282" mass="30514">MSSSASQHQPSGLAWPQEYLHTIEVLDSKVAKINGRYNRVQLLSSGNKLTEAADGTVTLNGEPMPIGKKLHSWFQITFSNGSVTGFADWTGKWEISPPIGGSREIEIKLRESQLVSMYGVCCKGRAGKNELTQTRDGVTLNDEELGTGRCSGGRHLGGESGIQARCWLSPAGSSATCSSTMPGTLRRGVDVPGVMQELRRAHQNTADIVAPAGIEQQLQAKSEPPLFHATHFCAIRFSAVNSRRRFLSDCERKGRVAGCQKGIPPAWIEQAISCAEQHGDLL</sequence>